<dbReference type="PROSITE" id="PS00938">
    <property type="entry name" value="IF3"/>
    <property type="match status" value="1"/>
</dbReference>
<dbReference type="NCBIfam" id="TIGR00168">
    <property type="entry name" value="infC"/>
    <property type="match status" value="1"/>
</dbReference>
<evidence type="ECO:0000259" key="9">
    <source>
        <dbReference type="Pfam" id="PF05198"/>
    </source>
</evidence>
<dbReference type="GO" id="GO:0003743">
    <property type="term" value="F:translation initiation factor activity"/>
    <property type="evidence" value="ECO:0007669"/>
    <property type="project" value="UniProtKB-UniRule"/>
</dbReference>
<evidence type="ECO:0000256" key="1">
    <source>
        <dbReference type="ARBA" id="ARBA00005439"/>
    </source>
</evidence>
<evidence type="ECO:0000256" key="6">
    <source>
        <dbReference type="RuleBase" id="RU000646"/>
    </source>
</evidence>
<organism evidence="10 11">
    <name type="scientific">Ferrimicrobium acidiphilum DSM 19497</name>
    <dbReference type="NCBI Taxonomy" id="1121877"/>
    <lineage>
        <taxon>Bacteria</taxon>
        <taxon>Bacillati</taxon>
        <taxon>Actinomycetota</taxon>
        <taxon>Acidimicrobiia</taxon>
        <taxon>Acidimicrobiales</taxon>
        <taxon>Acidimicrobiaceae</taxon>
        <taxon>Ferrimicrobium</taxon>
    </lineage>
</organism>
<dbReference type="InterPro" id="IPR019815">
    <property type="entry name" value="Translation_initiation_fac_3_C"/>
</dbReference>
<comment type="subcellular location">
    <subcellularLocation>
        <location evidence="4 6">Cytoplasm</location>
    </subcellularLocation>
</comment>
<dbReference type="InterPro" id="IPR036787">
    <property type="entry name" value="T_IF-3_N_sf"/>
</dbReference>
<dbReference type="Gene3D" id="3.30.110.10">
    <property type="entry name" value="Translation initiation factor 3 (IF-3), C-terminal domain"/>
    <property type="match status" value="1"/>
</dbReference>
<dbReference type="GO" id="GO:0016020">
    <property type="term" value="C:membrane"/>
    <property type="evidence" value="ECO:0007669"/>
    <property type="project" value="TreeGrafter"/>
</dbReference>
<dbReference type="Pfam" id="PF00707">
    <property type="entry name" value="IF3_C"/>
    <property type="match status" value="1"/>
</dbReference>
<dbReference type="HAMAP" id="MF_00080">
    <property type="entry name" value="IF_3"/>
    <property type="match status" value="1"/>
</dbReference>
<comment type="caution">
    <text evidence="10">The sequence shown here is derived from an EMBL/GenBank/DDBJ whole genome shotgun (WGS) entry which is preliminary data.</text>
</comment>
<dbReference type="InterPro" id="IPR019814">
    <property type="entry name" value="Translation_initiation_fac_3_N"/>
</dbReference>
<keyword evidence="2 4" id="KW-0396">Initiation factor</keyword>
<evidence type="ECO:0000256" key="5">
    <source>
        <dbReference type="NCBIfam" id="TIGR00168"/>
    </source>
</evidence>
<dbReference type="InterPro" id="IPR019813">
    <property type="entry name" value="Translation_initiation_fac3_CS"/>
</dbReference>
<dbReference type="GO" id="GO:0032790">
    <property type="term" value="P:ribosome disassembly"/>
    <property type="evidence" value="ECO:0007669"/>
    <property type="project" value="TreeGrafter"/>
</dbReference>
<feature type="compositionally biased region" description="Low complexity" evidence="7">
    <location>
        <begin position="174"/>
        <end position="191"/>
    </location>
</feature>
<dbReference type="GO" id="GO:0043022">
    <property type="term" value="F:ribosome binding"/>
    <property type="evidence" value="ECO:0007669"/>
    <property type="project" value="TreeGrafter"/>
</dbReference>
<feature type="compositionally biased region" description="Low complexity" evidence="7">
    <location>
        <begin position="201"/>
        <end position="212"/>
    </location>
</feature>
<gene>
    <name evidence="4 10" type="primary">infC</name>
    <name evidence="10" type="ORF">FEAC_19330</name>
</gene>
<name>A0A0D8FSS1_9ACTN</name>
<dbReference type="InterPro" id="IPR001288">
    <property type="entry name" value="Translation_initiation_fac_3"/>
</dbReference>
<reference evidence="10 11" key="1">
    <citation type="submission" date="2015-01" db="EMBL/GenBank/DDBJ databases">
        <title>Draft genome of the acidophilic iron oxidizer Ferrimicrobium acidiphilum strain T23.</title>
        <authorList>
            <person name="Poehlein A."/>
            <person name="Eisen S."/>
            <person name="Schloemann M."/>
            <person name="Johnson B.D."/>
            <person name="Daniel R."/>
            <person name="Muehling M."/>
        </authorList>
    </citation>
    <scope>NUCLEOTIDE SEQUENCE [LARGE SCALE GENOMIC DNA]</scope>
    <source>
        <strain evidence="10 11">T23</strain>
    </source>
</reference>
<evidence type="ECO:0000256" key="4">
    <source>
        <dbReference type="HAMAP-Rule" id="MF_00080"/>
    </source>
</evidence>
<keyword evidence="4" id="KW-0963">Cytoplasm</keyword>
<sequence>MVGPDGNQLGIKPIQEALTMSRALDMDLVEVAPMARPPVAKIMDYGKFKFDQAQRTKESKRKASATQIKEMKYRPKIGVGDFDTKTRQVGKFLAEGHKVKVTIMFRGREIFHPELGQEILERVIEGVKEVGRVETFPKLDGRNMLMVLVPEKRPAGKAQAGALDGAPGRSASPNGTAHNAAGTNAAGRNGTVDNDTSSSNAVEATTVAVGTTPRGDVDASADGSSPPEVGGITTNESTSL</sequence>
<dbReference type="STRING" id="1121877.FEAC_19330"/>
<dbReference type="Proteomes" id="UP000032336">
    <property type="component" value="Unassembled WGS sequence"/>
</dbReference>
<comment type="subunit">
    <text evidence="4 6">Monomer.</text>
</comment>
<comment type="similarity">
    <text evidence="1 4 6">Belongs to the IF-3 family.</text>
</comment>
<evidence type="ECO:0000256" key="2">
    <source>
        <dbReference type="ARBA" id="ARBA00022540"/>
    </source>
</evidence>
<dbReference type="InterPro" id="IPR036788">
    <property type="entry name" value="T_IF-3_C_sf"/>
</dbReference>
<dbReference type="SUPFAM" id="SSF55200">
    <property type="entry name" value="Translation initiation factor IF3, C-terminal domain"/>
    <property type="match status" value="1"/>
</dbReference>
<keyword evidence="11" id="KW-1185">Reference proteome</keyword>
<comment type="function">
    <text evidence="4 6">IF-3 binds to the 30S ribosomal subunit and shifts the equilibrium between 70S ribosomes and their 50S and 30S subunits in favor of the free subunits, thus enhancing the availability of 30S subunits on which protein synthesis initiation begins.</text>
</comment>
<proteinExistence type="inferred from homology"/>
<dbReference type="PANTHER" id="PTHR10938">
    <property type="entry name" value="TRANSLATION INITIATION FACTOR IF-3"/>
    <property type="match status" value="1"/>
</dbReference>
<dbReference type="EMBL" id="JXUW01000018">
    <property type="protein sequence ID" value="KJE76323.1"/>
    <property type="molecule type" value="Genomic_DNA"/>
</dbReference>
<dbReference type="PANTHER" id="PTHR10938:SF0">
    <property type="entry name" value="TRANSLATION INITIATION FACTOR IF-3, MITOCHONDRIAL"/>
    <property type="match status" value="1"/>
</dbReference>
<dbReference type="AlphaFoldDB" id="A0A0D8FSS1"/>
<evidence type="ECO:0000256" key="7">
    <source>
        <dbReference type="SAM" id="MobiDB-lite"/>
    </source>
</evidence>
<protein>
    <recommendedName>
        <fullName evidence="4 5">Translation initiation factor IF-3</fullName>
    </recommendedName>
</protein>
<dbReference type="GO" id="GO:0005829">
    <property type="term" value="C:cytosol"/>
    <property type="evidence" value="ECO:0007669"/>
    <property type="project" value="TreeGrafter"/>
</dbReference>
<dbReference type="FunFam" id="3.30.110.10:FF:000001">
    <property type="entry name" value="Translation initiation factor IF-3"/>
    <property type="match status" value="1"/>
</dbReference>
<accession>A0A0D8FSS1</accession>
<feature type="region of interest" description="Disordered" evidence="7">
    <location>
        <begin position="158"/>
        <end position="240"/>
    </location>
</feature>
<feature type="domain" description="Translation initiation factor 3 C-terminal" evidence="8">
    <location>
        <begin position="66"/>
        <end position="150"/>
    </location>
</feature>
<evidence type="ECO:0000313" key="11">
    <source>
        <dbReference type="Proteomes" id="UP000032336"/>
    </source>
</evidence>
<feature type="domain" description="Translation initiation factor 3 N-terminal" evidence="9">
    <location>
        <begin position="2"/>
        <end position="58"/>
    </location>
</feature>
<dbReference type="SUPFAM" id="SSF54364">
    <property type="entry name" value="Translation initiation factor IF3, N-terminal domain"/>
    <property type="match status" value="1"/>
</dbReference>
<keyword evidence="3 4" id="KW-0648">Protein biosynthesis</keyword>
<evidence type="ECO:0000256" key="3">
    <source>
        <dbReference type="ARBA" id="ARBA00022917"/>
    </source>
</evidence>
<dbReference type="eggNOG" id="COG0290">
    <property type="taxonomic scope" value="Bacteria"/>
</dbReference>
<dbReference type="Gene3D" id="3.10.20.80">
    <property type="entry name" value="Translation initiation factor 3 (IF-3), N-terminal domain"/>
    <property type="match status" value="1"/>
</dbReference>
<dbReference type="Pfam" id="PF05198">
    <property type="entry name" value="IF3_N"/>
    <property type="match status" value="1"/>
</dbReference>
<evidence type="ECO:0000259" key="8">
    <source>
        <dbReference type="Pfam" id="PF00707"/>
    </source>
</evidence>
<dbReference type="PATRIC" id="fig|1121877.4.peg.2150"/>
<evidence type="ECO:0000313" key="10">
    <source>
        <dbReference type="EMBL" id="KJE76323.1"/>
    </source>
</evidence>